<feature type="transmembrane region" description="Helical" evidence="1">
    <location>
        <begin position="56"/>
        <end position="77"/>
    </location>
</feature>
<dbReference type="EMBL" id="CM007385">
    <property type="protein sequence ID" value="ONK70616.1"/>
    <property type="molecule type" value="Genomic_DNA"/>
</dbReference>
<keyword evidence="1" id="KW-1133">Transmembrane helix</keyword>
<dbReference type="InterPro" id="IPR051143">
    <property type="entry name" value="TrkH_K-transport"/>
</dbReference>
<name>A0A5P1EX33_ASPOF</name>
<proteinExistence type="predicted"/>
<keyword evidence="1" id="KW-0812">Transmembrane</keyword>
<accession>A0A5P1EX33</accession>
<dbReference type="PANTHER" id="PTHR31064">
    <property type="entry name" value="POTASSIUM TRANSPORT PROTEIN DDB_G0292412-RELATED"/>
    <property type="match status" value="1"/>
</dbReference>
<dbReference type="GO" id="GO:0098662">
    <property type="term" value="P:inorganic cation transmembrane transport"/>
    <property type="evidence" value="ECO:0007669"/>
    <property type="project" value="UniProtKB-ARBA"/>
</dbReference>
<protein>
    <submittedName>
        <fullName evidence="2">Uncharacterized protein</fullName>
    </submittedName>
</protein>
<evidence type="ECO:0000313" key="2">
    <source>
        <dbReference type="EMBL" id="ONK70616.1"/>
    </source>
</evidence>
<dbReference type="GO" id="GO:0008324">
    <property type="term" value="F:monoatomic cation transmembrane transporter activity"/>
    <property type="evidence" value="ECO:0007669"/>
    <property type="project" value="TreeGrafter"/>
</dbReference>
<organism evidence="2 3">
    <name type="scientific">Asparagus officinalis</name>
    <name type="common">Garden asparagus</name>
    <dbReference type="NCBI Taxonomy" id="4686"/>
    <lineage>
        <taxon>Eukaryota</taxon>
        <taxon>Viridiplantae</taxon>
        <taxon>Streptophyta</taxon>
        <taxon>Embryophyta</taxon>
        <taxon>Tracheophyta</taxon>
        <taxon>Spermatophyta</taxon>
        <taxon>Magnoliopsida</taxon>
        <taxon>Liliopsida</taxon>
        <taxon>Asparagales</taxon>
        <taxon>Asparagaceae</taxon>
        <taxon>Asparagoideae</taxon>
        <taxon>Asparagus</taxon>
    </lineage>
</organism>
<keyword evidence="1" id="KW-0472">Membrane</keyword>
<gene>
    <name evidence="2" type="ORF">A4U43_C05F35600</name>
</gene>
<dbReference type="Gramene" id="ONK70616">
    <property type="protein sequence ID" value="ONK70616"/>
    <property type="gene ID" value="A4U43_C05F35600"/>
</dbReference>
<evidence type="ECO:0000313" key="3">
    <source>
        <dbReference type="Proteomes" id="UP000243459"/>
    </source>
</evidence>
<reference evidence="3" key="1">
    <citation type="journal article" date="2017" name="Nat. Commun.">
        <title>The asparagus genome sheds light on the origin and evolution of a young Y chromosome.</title>
        <authorList>
            <person name="Harkess A."/>
            <person name="Zhou J."/>
            <person name="Xu C."/>
            <person name="Bowers J.E."/>
            <person name="Van der Hulst R."/>
            <person name="Ayyampalayam S."/>
            <person name="Mercati F."/>
            <person name="Riccardi P."/>
            <person name="McKain M.R."/>
            <person name="Kakrana A."/>
            <person name="Tang H."/>
            <person name="Ray J."/>
            <person name="Groenendijk J."/>
            <person name="Arikit S."/>
            <person name="Mathioni S.M."/>
            <person name="Nakano M."/>
            <person name="Shan H."/>
            <person name="Telgmann-Rauber A."/>
            <person name="Kanno A."/>
            <person name="Yue Z."/>
            <person name="Chen H."/>
            <person name="Li W."/>
            <person name="Chen Y."/>
            <person name="Xu X."/>
            <person name="Zhang Y."/>
            <person name="Luo S."/>
            <person name="Chen H."/>
            <person name="Gao J."/>
            <person name="Mao Z."/>
            <person name="Pires J.C."/>
            <person name="Luo M."/>
            <person name="Kudrna D."/>
            <person name="Wing R.A."/>
            <person name="Meyers B.C."/>
            <person name="Yi K."/>
            <person name="Kong H."/>
            <person name="Lavrijsen P."/>
            <person name="Sunseri F."/>
            <person name="Falavigna A."/>
            <person name="Ye Y."/>
            <person name="Leebens-Mack J.H."/>
            <person name="Chen G."/>
        </authorList>
    </citation>
    <scope>NUCLEOTIDE SEQUENCE [LARGE SCALE GENOMIC DNA]</scope>
    <source>
        <strain evidence="3">cv. DH0086</strain>
    </source>
</reference>
<dbReference type="PANTHER" id="PTHR31064:SF30">
    <property type="entry name" value="HIGH-AFFINITY POTASSIUM TRANSPORT PROTEIN-RELATED"/>
    <property type="match status" value="1"/>
</dbReference>
<keyword evidence="3" id="KW-1185">Reference proteome</keyword>
<sequence length="172" mass="19525">MKLHCPLISSLPITRLFRHVHDPSLALCSNSPRHHHHRRRNRNLPTRLTFRQPNPFCLCLAYFVSLSFIGFLLLIALPMRRHSFSIDHPRRPSHLDLFFTSVSASTVSSMDTVEMESFSNSQLMVLTLLMLFGGEVFTSTRPHLPNLINHHKHPGQQRQQSAGIAGLLGDGC</sequence>
<dbReference type="GO" id="GO:0005886">
    <property type="term" value="C:plasma membrane"/>
    <property type="evidence" value="ECO:0007669"/>
    <property type="project" value="TreeGrafter"/>
</dbReference>
<dbReference type="AlphaFoldDB" id="A0A5P1EX33"/>
<dbReference type="Proteomes" id="UP000243459">
    <property type="component" value="Chromosome 5"/>
</dbReference>
<evidence type="ECO:0000256" key="1">
    <source>
        <dbReference type="SAM" id="Phobius"/>
    </source>
</evidence>